<feature type="transmembrane region" description="Helical" evidence="6">
    <location>
        <begin position="177"/>
        <end position="203"/>
    </location>
</feature>
<evidence type="ECO:0000256" key="5">
    <source>
        <dbReference type="ARBA" id="ARBA00023136"/>
    </source>
</evidence>
<dbReference type="Pfam" id="PF00001">
    <property type="entry name" value="7tm_1"/>
    <property type="match status" value="1"/>
</dbReference>
<evidence type="ECO:0000256" key="2">
    <source>
        <dbReference type="ARBA" id="ARBA00022475"/>
    </source>
</evidence>
<dbReference type="InterPro" id="IPR017452">
    <property type="entry name" value="GPCR_Rhodpsn_7TM"/>
</dbReference>
<dbReference type="InterPro" id="IPR000276">
    <property type="entry name" value="GPCR_Rhodpsn"/>
</dbReference>
<sequence length="340" mass="37726">MDATNVSSDYGVAMTTSAADVECRSCWVNSVASIVVIATIVLSIGLNVPVIVAVWTMKPRRASYLFVGNLAVADALVGVVLILQLLPAPSVKYQCLVVVSLFLLSWVCSFVGTLFIAVDRHLVVLRPLRHKVILRSSRVVKLLVAMWALAAVWSLLPVVGVNLWYDGAQCNFSMLPPWYVVATASSYVGMAVVTGALYVSLFYRYRRDRQTMNRLFQRSVSMEAERAQSVNLAKALLLVTGVFLLCWSPFTVMSVVTSVGLTSSYYDWISTPIVWERVSVAYVLSYSLAISNSVINPCLYAWKMNAIRESFVATARRCCRKPPRNAEFHPRECKTIESVL</sequence>
<dbReference type="SUPFAM" id="SSF81321">
    <property type="entry name" value="Family A G protein-coupled receptor-like"/>
    <property type="match status" value="1"/>
</dbReference>
<keyword evidence="3 6" id="KW-0812">Transmembrane</keyword>
<keyword evidence="2" id="KW-1003">Cell membrane</keyword>
<dbReference type="GeneID" id="106814033"/>
<organism evidence="8 9">
    <name type="scientific">Priapulus caudatus</name>
    <name type="common">Priapulid worm</name>
    <dbReference type="NCBI Taxonomy" id="37621"/>
    <lineage>
        <taxon>Eukaryota</taxon>
        <taxon>Metazoa</taxon>
        <taxon>Ecdysozoa</taxon>
        <taxon>Scalidophora</taxon>
        <taxon>Priapulida</taxon>
        <taxon>Priapulimorpha</taxon>
        <taxon>Priapulimorphida</taxon>
        <taxon>Priapulidae</taxon>
        <taxon>Priapulus</taxon>
    </lineage>
</organism>
<dbReference type="PRINTS" id="PR00237">
    <property type="entry name" value="GPCRRHODOPSN"/>
</dbReference>
<dbReference type="RefSeq" id="XP_014673780.1">
    <property type="nucleotide sequence ID" value="XM_014818294.1"/>
</dbReference>
<dbReference type="Gene3D" id="1.20.1070.10">
    <property type="entry name" value="Rhodopsin 7-helix transmembrane proteins"/>
    <property type="match status" value="1"/>
</dbReference>
<feature type="transmembrane region" description="Helical" evidence="6">
    <location>
        <begin position="281"/>
        <end position="302"/>
    </location>
</feature>
<evidence type="ECO:0000313" key="8">
    <source>
        <dbReference type="Proteomes" id="UP000695022"/>
    </source>
</evidence>
<keyword evidence="8" id="KW-1185">Reference proteome</keyword>
<feature type="domain" description="G-protein coupled receptors family 1 profile" evidence="7">
    <location>
        <begin position="46"/>
        <end position="300"/>
    </location>
</feature>
<evidence type="ECO:0000259" key="7">
    <source>
        <dbReference type="PROSITE" id="PS50262"/>
    </source>
</evidence>
<protein>
    <submittedName>
        <fullName evidence="9">Adenosine receptor A3-like</fullName>
    </submittedName>
</protein>
<dbReference type="PANTHER" id="PTHR22750">
    <property type="entry name" value="G-PROTEIN COUPLED RECEPTOR"/>
    <property type="match status" value="1"/>
</dbReference>
<dbReference type="PROSITE" id="PS50262">
    <property type="entry name" value="G_PROTEIN_RECEP_F1_2"/>
    <property type="match status" value="1"/>
</dbReference>
<reference evidence="9" key="1">
    <citation type="submission" date="2025-08" db="UniProtKB">
        <authorList>
            <consortium name="RefSeq"/>
        </authorList>
    </citation>
    <scope>IDENTIFICATION</scope>
</reference>
<evidence type="ECO:0000256" key="6">
    <source>
        <dbReference type="SAM" id="Phobius"/>
    </source>
</evidence>
<dbReference type="SMART" id="SM01381">
    <property type="entry name" value="7TM_GPCR_Srsx"/>
    <property type="match status" value="1"/>
</dbReference>
<dbReference type="Proteomes" id="UP000695022">
    <property type="component" value="Unplaced"/>
</dbReference>
<feature type="transmembrane region" description="Helical" evidence="6">
    <location>
        <begin position="34"/>
        <end position="57"/>
    </location>
</feature>
<feature type="transmembrane region" description="Helical" evidence="6">
    <location>
        <begin position="64"/>
        <end position="86"/>
    </location>
</feature>
<dbReference type="CDD" id="cd00637">
    <property type="entry name" value="7tm_classA_rhodopsin-like"/>
    <property type="match status" value="1"/>
</dbReference>
<gene>
    <name evidence="9" type="primary">LOC106814033</name>
</gene>
<keyword evidence="4 6" id="KW-1133">Transmembrane helix</keyword>
<feature type="transmembrane region" description="Helical" evidence="6">
    <location>
        <begin position="235"/>
        <end position="261"/>
    </location>
</feature>
<comment type="subcellular location">
    <subcellularLocation>
        <location evidence="1">Cell membrane</location>
        <topology evidence="1">Multi-pass membrane protein</topology>
    </subcellularLocation>
</comment>
<evidence type="ECO:0000313" key="9">
    <source>
        <dbReference type="RefSeq" id="XP_014673780.1"/>
    </source>
</evidence>
<feature type="transmembrane region" description="Helical" evidence="6">
    <location>
        <begin position="139"/>
        <end position="165"/>
    </location>
</feature>
<accession>A0ABM1ENK9</accession>
<name>A0ABM1ENK9_PRICU</name>
<keyword evidence="5 6" id="KW-0472">Membrane</keyword>
<evidence type="ECO:0000256" key="1">
    <source>
        <dbReference type="ARBA" id="ARBA00004651"/>
    </source>
</evidence>
<evidence type="ECO:0000256" key="3">
    <source>
        <dbReference type="ARBA" id="ARBA00022692"/>
    </source>
</evidence>
<feature type="transmembrane region" description="Helical" evidence="6">
    <location>
        <begin position="98"/>
        <end position="118"/>
    </location>
</feature>
<evidence type="ECO:0000256" key="4">
    <source>
        <dbReference type="ARBA" id="ARBA00022989"/>
    </source>
</evidence>
<proteinExistence type="predicted"/>